<keyword evidence="1" id="KW-0863">Zinc-finger</keyword>
<feature type="compositionally biased region" description="Pro residues" evidence="2">
    <location>
        <begin position="374"/>
        <end position="414"/>
    </location>
</feature>
<accession>A0A5C3LCV9</accession>
<evidence type="ECO:0000259" key="3">
    <source>
        <dbReference type="PROSITE" id="PS50158"/>
    </source>
</evidence>
<feature type="compositionally biased region" description="Polar residues" evidence="2">
    <location>
        <begin position="303"/>
        <end position="328"/>
    </location>
</feature>
<name>A0A5C3LCV9_COPMA</name>
<dbReference type="AlphaFoldDB" id="A0A5C3LCV9"/>
<dbReference type="PANTHER" id="PTHR13316">
    <property type="entry name" value="ZINC FINGER, CCHC DOMAIN CONTAINING 8"/>
    <property type="match status" value="1"/>
</dbReference>
<dbReference type="GO" id="GO:0008270">
    <property type="term" value="F:zinc ion binding"/>
    <property type="evidence" value="ECO:0007669"/>
    <property type="project" value="UniProtKB-KW"/>
</dbReference>
<keyword evidence="5" id="KW-1185">Reference proteome</keyword>
<feature type="region of interest" description="Disordered" evidence="2">
    <location>
        <begin position="1"/>
        <end position="28"/>
    </location>
</feature>
<evidence type="ECO:0000313" key="5">
    <source>
        <dbReference type="Proteomes" id="UP000307440"/>
    </source>
</evidence>
<evidence type="ECO:0000256" key="2">
    <source>
        <dbReference type="SAM" id="MobiDB-lite"/>
    </source>
</evidence>
<dbReference type="InterPro" id="IPR001878">
    <property type="entry name" value="Znf_CCHC"/>
</dbReference>
<dbReference type="GO" id="GO:0071013">
    <property type="term" value="C:catalytic step 2 spliceosome"/>
    <property type="evidence" value="ECO:0007669"/>
    <property type="project" value="TreeGrafter"/>
</dbReference>
<feature type="compositionally biased region" description="Low complexity" evidence="2">
    <location>
        <begin position="442"/>
        <end position="458"/>
    </location>
</feature>
<feature type="compositionally biased region" description="Polar residues" evidence="2">
    <location>
        <begin position="17"/>
        <end position="28"/>
    </location>
</feature>
<sequence>MGQGDLSDLNVGGETSGDAQEQLETSSVPVSAAITTTITTETEIFPFFSHNIPGALPSELEPWGFYTRANDTVLGADEDDGGQVTTNVLRPRCFNCGHEEHTVKECPIRHDYTLIDLSRQYYKFTQERLGSVPANWQRVHIAEGWRQLRLDWVEDFEPGKIKGELLRDALGLGRNNDDDVDDGHAHEWLRNMAIWGYPKGWVSTRDPRELVRARIWREHGGDVETEFEDDTEPFVIFGDDGQHEEVLFCNTFISREVSAPSAPAEGDTVISHSQRKLDQQHSDPGPESEEDGRSLTDREDQDSQPGPSSPAAKTTLSPIPASPDSTITGTATKRWAQYPSAYFLSDLLPVHTGFNLPPIINEWEDTPDALAQAQPPPPPPMEPPPPLPPPPPVEPPPPLPPPPYHAPPPLPPPGNSNTKRPPYPSWTPQFSHASAIPTTVLASGSSSGPSAVGNGPSGERTDGNVLGVGMVSRRIQNDEIPDGSRDSDSEGSDMELSDSD</sequence>
<dbReference type="InterPro" id="IPR052115">
    <property type="entry name" value="NEXT_complex_subunit_ZCCHC8"/>
</dbReference>
<gene>
    <name evidence="4" type="ORF">FA15DRAFT_663683</name>
</gene>
<dbReference type="PRINTS" id="PR01217">
    <property type="entry name" value="PRICHEXTENSN"/>
</dbReference>
<dbReference type="EMBL" id="ML210147">
    <property type="protein sequence ID" value="TFK30283.1"/>
    <property type="molecule type" value="Genomic_DNA"/>
</dbReference>
<reference evidence="4 5" key="1">
    <citation type="journal article" date="2019" name="Nat. Ecol. Evol.">
        <title>Megaphylogeny resolves global patterns of mushroom evolution.</title>
        <authorList>
            <person name="Varga T."/>
            <person name="Krizsan K."/>
            <person name="Foldi C."/>
            <person name="Dima B."/>
            <person name="Sanchez-Garcia M."/>
            <person name="Sanchez-Ramirez S."/>
            <person name="Szollosi G.J."/>
            <person name="Szarkandi J.G."/>
            <person name="Papp V."/>
            <person name="Albert L."/>
            <person name="Andreopoulos W."/>
            <person name="Angelini C."/>
            <person name="Antonin V."/>
            <person name="Barry K.W."/>
            <person name="Bougher N.L."/>
            <person name="Buchanan P."/>
            <person name="Buyck B."/>
            <person name="Bense V."/>
            <person name="Catcheside P."/>
            <person name="Chovatia M."/>
            <person name="Cooper J."/>
            <person name="Damon W."/>
            <person name="Desjardin D."/>
            <person name="Finy P."/>
            <person name="Geml J."/>
            <person name="Haridas S."/>
            <person name="Hughes K."/>
            <person name="Justo A."/>
            <person name="Karasinski D."/>
            <person name="Kautmanova I."/>
            <person name="Kiss B."/>
            <person name="Kocsube S."/>
            <person name="Kotiranta H."/>
            <person name="LaButti K.M."/>
            <person name="Lechner B.E."/>
            <person name="Liimatainen K."/>
            <person name="Lipzen A."/>
            <person name="Lukacs Z."/>
            <person name="Mihaltcheva S."/>
            <person name="Morgado L.N."/>
            <person name="Niskanen T."/>
            <person name="Noordeloos M.E."/>
            <person name="Ohm R.A."/>
            <person name="Ortiz-Santana B."/>
            <person name="Ovrebo C."/>
            <person name="Racz N."/>
            <person name="Riley R."/>
            <person name="Savchenko A."/>
            <person name="Shiryaev A."/>
            <person name="Soop K."/>
            <person name="Spirin V."/>
            <person name="Szebenyi C."/>
            <person name="Tomsovsky M."/>
            <person name="Tulloss R.E."/>
            <person name="Uehling J."/>
            <person name="Grigoriev I.V."/>
            <person name="Vagvolgyi C."/>
            <person name="Papp T."/>
            <person name="Martin F.M."/>
            <person name="Miettinen O."/>
            <person name="Hibbett D.S."/>
            <person name="Nagy L.G."/>
        </authorList>
    </citation>
    <scope>NUCLEOTIDE SEQUENCE [LARGE SCALE GENOMIC DNA]</scope>
    <source>
        <strain evidence="4 5">CBS 121175</strain>
    </source>
</reference>
<keyword evidence="1" id="KW-0479">Metal-binding</keyword>
<feature type="compositionally biased region" description="Acidic residues" evidence="2">
    <location>
        <begin position="489"/>
        <end position="500"/>
    </location>
</feature>
<dbReference type="Proteomes" id="UP000307440">
    <property type="component" value="Unassembled WGS sequence"/>
</dbReference>
<dbReference type="OrthoDB" id="429967at2759"/>
<feature type="region of interest" description="Disordered" evidence="2">
    <location>
        <begin position="259"/>
        <end position="328"/>
    </location>
</feature>
<organism evidence="4 5">
    <name type="scientific">Coprinopsis marcescibilis</name>
    <name type="common">Agaric fungus</name>
    <name type="synonym">Psathyrella marcescibilis</name>
    <dbReference type="NCBI Taxonomy" id="230819"/>
    <lineage>
        <taxon>Eukaryota</taxon>
        <taxon>Fungi</taxon>
        <taxon>Dikarya</taxon>
        <taxon>Basidiomycota</taxon>
        <taxon>Agaricomycotina</taxon>
        <taxon>Agaricomycetes</taxon>
        <taxon>Agaricomycetidae</taxon>
        <taxon>Agaricales</taxon>
        <taxon>Agaricineae</taxon>
        <taxon>Psathyrellaceae</taxon>
        <taxon>Coprinopsis</taxon>
    </lineage>
</organism>
<evidence type="ECO:0000256" key="1">
    <source>
        <dbReference type="PROSITE-ProRule" id="PRU00047"/>
    </source>
</evidence>
<feature type="domain" description="CCHC-type" evidence="3">
    <location>
        <begin position="92"/>
        <end position="107"/>
    </location>
</feature>
<feature type="region of interest" description="Disordered" evidence="2">
    <location>
        <begin position="369"/>
        <end position="500"/>
    </location>
</feature>
<dbReference type="PROSITE" id="PS50158">
    <property type="entry name" value="ZF_CCHC"/>
    <property type="match status" value="1"/>
</dbReference>
<feature type="compositionally biased region" description="Polar residues" evidence="2">
    <location>
        <begin position="426"/>
        <end position="441"/>
    </location>
</feature>
<dbReference type="GO" id="GO:0003723">
    <property type="term" value="F:RNA binding"/>
    <property type="evidence" value="ECO:0007669"/>
    <property type="project" value="TreeGrafter"/>
</dbReference>
<proteinExistence type="predicted"/>
<protein>
    <recommendedName>
        <fullName evidence="3">CCHC-type domain-containing protein</fullName>
    </recommendedName>
</protein>
<dbReference type="PANTHER" id="PTHR13316:SF0">
    <property type="entry name" value="ZINC FINGER CCHC DOMAIN-CONTAINING PROTEIN 8"/>
    <property type="match status" value="1"/>
</dbReference>
<evidence type="ECO:0000313" key="4">
    <source>
        <dbReference type="EMBL" id="TFK30283.1"/>
    </source>
</evidence>
<dbReference type="STRING" id="230819.A0A5C3LCV9"/>
<keyword evidence="1" id="KW-0862">Zinc</keyword>